<proteinExistence type="inferred from homology"/>
<dbReference type="PANTHER" id="PTHR30437">
    <property type="entry name" value="TRANSCRIPTION ELONGATION FACTOR GREA"/>
    <property type="match status" value="1"/>
</dbReference>
<name>A0A1G2TY40_9BACT</name>
<evidence type="ECO:0000313" key="12">
    <source>
        <dbReference type="EMBL" id="OHB02216.1"/>
    </source>
</evidence>
<evidence type="ECO:0000256" key="8">
    <source>
        <dbReference type="HAMAP-Rule" id="MF_00105"/>
    </source>
</evidence>
<evidence type="ECO:0000256" key="6">
    <source>
        <dbReference type="ARBA" id="ARBA00024916"/>
    </source>
</evidence>
<dbReference type="AlphaFoldDB" id="A0A1G2TY40"/>
<organism evidence="12 13">
    <name type="scientific">Candidatus Zambryskibacteria bacterium RIFCSPLOWO2_01_FULL_35_19</name>
    <dbReference type="NCBI Taxonomy" id="1802757"/>
    <lineage>
        <taxon>Bacteria</taxon>
        <taxon>Candidatus Zambryskiibacteriota</taxon>
    </lineage>
</organism>
<evidence type="ECO:0000259" key="11">
    <source>
        <dbReference type="Pfam" id="PF03449"/>
    </source>
</evidence>
<evidence type="ECO:0000256" key="1">
    <source>
        <dbReference type="ARBA" id="ARBA00008213"/>
    </source>
</evidence>
<reference evidence="12 13" key="1">
    <citation type="journal article" date="2016" name="Nat. Commun.">
        <title>Thousands of microbial genomes shed light on interconnected biogeochemical processes in an aquifer system.</title>
        <authorList>
            <person name="Anantharaman K."/>
            <person name="Brown C.T."/>
            <person name="Hug L.A."/>
            <person name="Sharon I."/>
            <person name="Castelle C.J."/>
            <person name="Probst A.J."/>
            <person name="Thomas B.C."/>
            <person name="Singh A."/>
            <person name="Wilkins M.J."/>
            <person name="Karaoz U."/>
            <person name="Brodie E.L."/>
            <person name="Williams K.H."/>
            <person name="Hubbard S.S."/>
            <person name="Banfield J.F."/>
        </authorList>
    </citation>
    <scope>NUCLEOTIDE SEQUENCE [LARGE SCALE GENOMIC DNA]</scope>
</reference>
<dbReference type="GO" id="GO:0006354">
    <property type="term" value="P:DNA-templated transcription elongation"/>
    <property type="evidence" value="ECO:0007669"/>
    <property type="project" value="TreeGrafter"/>
</dbReference>
<evidence type="ECO:0000256" key="9">
    <source>
        <dbReference type="RuleBase" id="RU000556"/>
    </source>
</evidence>
<dbReference type="NCBIfam" id="NF001263">
    <property type="entry name" value="PRK00226.1-4"/>
    <property type="match status" value="1"/>
</dbReference>
<dbReference type="GO" id="GO:0003746">
    <property type="term" value="F:translation elongation factor activity"/>
    <property type="evidence" value="ECO:0007669"/>
    <property type="project" value="UniProtKB-KW"/>
</dbReference>
<dbReference type="PIRSF" id="PIRSF006092">
    <property type="entry name" value="GreA_GreB"/>
    <property type="match status" value="1"/>
</dbReference>
<dbReference type="Pfam" id="PF03449">
    <property type="entry name" value="GreA_GreB_N"/>
    <property type="match status" value="1"/>
</dbReference>
<keyword evidence="12" id="KW-0251">Elongation factor</keyword>
<dbReference type="PROSITE" id="PS00829">
    <property type="entry name" value="GREAB_1"/>
    <property type="match status" value="1"/>
</dbReference>
<dbReference type="Pfam" id="PF01272">
    <property type="entry name" value="GreA_GreB"/>
    <property type="match status" value="1"/>
</dbReference>
<dbReference type="GO" id="GO:0032784">
    <property type="term" value="P:regulation of DNA-templated transcription elongation"/>
    <property type="evidence" value="ECO:0007669"/>
    <property type="project" value="UniProtKB-UniRule"/>
</dbReference>
<protein>
    <recommendedName>
        <fullName evidence="2 8">Transcription elongation factor GreA</fullName>
    </recommendedName>
    <alternativeName>
        <fullName evidence="7 8">Transcript cleavage factor GreA</fullName>
    </alternativeName>
</protein>
<comment type="similarity">
    <text evidence="1 8 9">Belongs to the GreA/GreB family.</text>
</comment>
<dbReference type="FunFam" id="1.10.287.180:FF:000001">
    <property type="entry name" value="Transcription elongation factor GreA"/>
    <property type="match status" value="1"/>
</dbReference>
<sequence length="152" mass="17156">MEEKEYLTKERHQALSEELEHLKKVKRKEIAEKLEYAKSLGDLSENAEYHEARDMQGVLEDRIQKLESVLKNAVIVSSHHTDLVDVGSTVTVEKNGDEKTYIIVGSEESDFTAGKISMHSPFGEAIMGKKKKESFTFDAPSGPITYKVIDIK</sequence>
<dbReference type="InterPro" id="IPR022691">
    <property type="entry name" value="Tscrpt_elong_fac_GreA/B_N"/>
</dbReference>
<keyword evidence="12" id="KW-0648">Protein biosynthesis</keyword>
<dbReference type="InterPro" id="IPR001437">
    <property type="entry name" value="Tscrpt_elong_fac_GreA/B_C"/>
</dbReference>
<dbReference type="Gene3D" id="1.10.287.180">
    <property type="entry name" value="Transcription elongation factor, GreA/GreB, N-terminal domain"/>
    <property type="match status" value="1"/>
</dbReference>
<dbReference type="SUPFAM" id="SSF54534">
    <property type="entry name" value="FKBP-like"/>
    <property type="match status" value="1"/>
</dbReference>
<evidence type="ECO:0000256" key="5">
    <source>
        <dbReference type="ARBA" id="ARBA00023163"/>
    </source>
</evidence>
<keyword evidence="5 8" id="KW-0804">Transcription</keyword>
<evidence type="ECO:0000256" key="2">
    <source>
        <dbReference type="ARBA" id="ARBA00013729"/>
    </source>
</evidence>
<dbReference type="NCBIfam" id="TIGR01462">
    <property type="entry name" value="greA"/>
    <property type="match status" value="1"/>
</dbReference>
<dbReference type="InterPro" id="IPR023459">
    <property type="entry name" value="Tscrpt_elong_fac_GreA/B_fam"/>
</dbReference>
<dbReference type="Gene3D" id="3.10.50.30">
    <property type="entry name" value="Transcription elongation factor, GreA/GreB, C-terminal domain"/>
    <property type="match status" value="1"/>
</dbReference>
<evidence type="ECO:0000256" key="7">
    <source>
        <dbReference type="ARBA" id="ARBA00030776"/>
    </source>
</evidence>
<feature type="domain" description="Transcription elongation factor GreA/GreB N-terminal" evidence="11">
    <location>
        <begin position="6"/>
        <end position="75"/>
    </location>
</feature>
<feature type="domain" description="Transcription elongation factor GreA/GreB C-terminal" evidence="10">
    <location>
        <begin position="81"/>
        <end position="152"/>
    </location>
</feature>
<dbReference type="InterPro" id="IPR006359">
    <property type="entry name" value="Tscrpt_elong_fac_GreA"/>
</dbReference>
<comment type="function">
    <text evidence="6 8 9">Necessary for efficient RNA polymerase transcription elongation past template-encoded arresting sites. The arresting sites in DNA have the property of trapping a certain fraction of elongating RNA polymerases that pass through, resulting in locked ternary complexes. Cleavage of the nascent transcript by cleavage factors such as GreA or GreB allows the resumption of elongation from the new 3'terminus. GreA releases sequences of 2 to 3 nucleotides.</text>
</comment>
<dbReference type="Proteomes" id="UP000178404">
    <property type="component" value="Unassembled WGS sequence"/>
</dbReference>
<dbReference type="InterPro" id="IPR018151">
    <property type="entry name" value="TF_GreA/GreB_CS"/>
</dbReference>
<gene>
    <name evidence="8" type="primary">greA</name>
    <name evidence="12" type="ORF">A3A90_02620</name>
</gene>
<comment type="caution">
    <text evidence="12">The sequence shown here is derived from an EMBL/GenBank/DDBJ whole genome shotgun (WGS) entry which is preliminary data.</text>
</comment>
<dbReference type="InterPro" id="IPR028624">
    <property type="entry name" value="Tscrpt_elong_fac_GreA/B"/>
</dbReference>
<keyword evidence="3 8" id="KW-0805">Transcription regulation</keyword>
<dbReference type="InterPro" id="IPR036953">
    <property type="entry name" value="GreA/GreB_C_sf"/>
</dbReference>
<evidence type="ECO:0000256" key="3">
    <source>
        <dbReference type="ARBA" id="ARBA00023015"/>
    </source>
</evidence>
<evidence type="ECO:0000256" key="4">
    <source>
        <dbReference type="ARBA" id="ARBA00023125"/>
    </source>
</evidence>
<evidence type="ECO:0000313" key="13">
    <source>
        <dbReference type="Proteomes" id="UP000178404"/>
    </source>
</evidence>
<keyword evidence="4 8" id="KW-0238">DNA-binding</keyword>
<dbReference type="PANTHER" id="PTHR30437:SF4">
    <property type="entry name" value="TRANSCRIPTION ELONGATION FACTOR GREA"/>
    <property type="match status" value="1"/>
</dbReference>
<accession>A0A1G2TY40</accession>
<evidence type="ECO:0000259" key="10">
    <source>
        <dbReference type="Pfam" id="PF01272"/>
    </source>
</evidence>
<dbReference type="EMBL" id="MHWA01000005">
    <property type="protein sequence ID" value="OHB02216.1"/>
    <property type="molecule type" value="Genomic_DNA"/>
</dbReference>
<dbReference type="SUPFAM" id="SSF46557">
    <property type="entry name" value="GreA transcript cleavage protein, N-terminal domain"/>
    <property type="match status" value="1"/>
</dbReference>
<dbReference type="InterPro" id="IPR036805">
    <property type="entry name" value="Tscrpt_elong_fac_GreA/B_N_sf"/>
</dbReference>
<dbReference type="HAMAP" id="MF_00105">
    <property type="entry name" value="GreA_GreB"/>
    <property type="match status" value="1"/>
</dbReference>
<dbReference type="GO" id="GO:0070063">
    <property type="term" value="F:RNA polymerase binding"/>
    <property type="evidence" value="ECO:0007669"/>
    <property type="project" value="InterPro"/>
</dbReference>
<dbReference type="GO" id="GO:0003677">
    <property type="term" value="F:DNA binding"/>
    <property type="evidence" value="ECO:0007669"/>
    <property type="project" value="UniProtKB-UniRule"/>
</dbReference>